<evidence type="ECO:0000313" key="2">
    <source>
        <dbReference type="Proteomes" id="UP000823635"/>
    </source>
</evidence>
<dbReference type="AlphaFoldDB" id="A0A9D9DKE4"/>
<comment type="caution">
    <text evidence="1">The sequence shown here is derived from an EMBL/GenBank/DDBJ whole genome shotgun (WGS) entry which is preliminary data.</text>
</comment>
<protein>
    <recommendedName>
        <fullName evidence="3">Peptidyl-prolyl cis-trans isomerase</fullName>
    </recommendedName>
</protein>
<accession>A0A9D9DKE4</accession>
<evidence type="ECO:0000313" key="1">
    <source>
        <dbReference type="EMBL" id="MBO8429249.1"/>
    </source>
</evidence>
<reference evidence="1" key="1">
    <citation type="submission" date="2020-10" db="EMBL/GenBank/DDBJ databases">
        <authorList>
            <person name="Gilroy R."/>
        </authorList>
    </citation>
    <scope>NUCLEOTIDE SEQUENCE</scope>
    <source>
        <strain evidence="1">15467</strain>
    </source>
</reference>
<dbReference type="Proteomes" id="UP000823635">
    <property type="component" value="Unassembled WGS sequence"/>
</dbReference>
<sequence>MCSISVIFIIAAALLTGCSGNEPDSGSQVIAQIGSLRLCREDLQGYLPHNLTYEDSMNLTRRYIDSWALNRLLVLEARRELSKQETDVEPLVEEYRNQLLIYRLENKYIARMLDTTVTLDEKQEYYRNRSSEFKTENGLIKGCMAIMYSSSPLLARTRSLLMRSGRAESGNPEEFLYNTAYKYHNFTENWTDISIVARDMETDTATLLNGIRNSGPFFENNDSVFCRFLYITDFIEKGELSPFEYNAEKITTYILSNRKQKLLADFHRELVNKALDNGELKIADDYEN</sequence>
<organism evidence="1 2">
    <name type="scientific">Candidatus Egerieousia excrementavium</name>
    <dbReference type="NCBI Taxonomy" id="2840778"/>
    <lineage>
        <taxon>Bacteria</taxon>
        <taxon>Pseudomonadati</taxon>
        <taxon>Bacteroidota</taxon>
        <taxon>Bacteroidia</taxon>
        <taxon>Bacteroidales</taxon>
        <taxon>Candidatus Egerieousia</taxon>
    </lineage>
</organism>
<reference evidence="1" key="2">
    <citation type="journal article" date="2021" name="PeerJ">
        <title>Extensive microbial diversity within the chicken gut microbiome revealed by metagenomics and culture.</title>
        <authorList>
            <person name="Gilroy R."/>
            <person name="Ravi A."/>
            <person name="Getino M."/>
            <person name="Pursley I."/>
            <person name="Horton D.L."/>
            <person name="Alikhan N.F."/>
            <person name="Baker D."/>
            <person name="Gharbi K."/>
            <person name="Hall N."/>
            <person name="Watson M."/>
            <person name="Adriaenssens E.M."/>
            <person name="Foster-Nyarko E."/>
            <person name="Jarju S."/>
            <person name="Secka A."/>
            <person name="Antonio M."/>
            <person name="Oren A."/>
            <person name="Chaudhuri R.R."/>
            <person name="La Ragione R."/>
            <person name="Hildebrand F."/>
            <person name="Pallen M.J."/>
        </authorList>
    </citation>
    <scope>NUCLEOTIDE SEQUENCE</scope>
    <source>
        <strain evidence="1">15467</strain>
    </source>
</reference>
<evidence type="ECO:0008006" key="3">
    <source>
        <dbReference type="Google" id="ProtNLM"/>
    </source>
</evidence>
<name>A0A9D9DKE4_9BACT</name>
<gene>
    <name evidence="1" type="ORF">IAC68_04895</name>
</gene>
<dbReference type="EMBL" id="JADINB010000109">
    <property type="protein sequence ID" value="MBO8429249.1"/>
    <property type="molecule type" value="Genomic_DNA"/>
</dbReference>
<proteinExistence type="predicted"/>